<dbReference type="InterPro" id="IPR051962">
    <property type="entry name" value="Cuticlin"/>
</dbReference>
<keyword evidence="11" id="KW-1185">Reference proteome</keyword>
<keyword evidence="3" id="KW-1003">Cell membrane</keyword>
<dbReference type="PANTHER" id="PTHR22907:SF51">
    <property type="entry name" value="CUTICLIN-1"/>
    <property type="match status" value="1"/>
</dbReference>
<evidence type="ECO:0000256" key="7">
    <source>
        <dbReference type="ARBA" id="ARBA00023136"/>
    </source>
</evidence>
<evidence type="ECO:0000256" key="9">
    <source>
        <dbReference type="SAM" id="SignalP"/>
    </source>
</evidence>
<evidence type="ECO:0000256" key="1">
    <source>
        <dbReference type="ARBA" id="ARBA00004251"/>
    </source>
</evidence>
<organism evidence="11 12">
    <name type="scientific">Parastrongyloides trichosuri</name>
    <name type="common">Possum-specific nematode worm</name>
    <dbReference type="NCBI Taxonomy" id="131310"/>
    <lineage>
        <taxon>Eukaryota</taxon>
        <taxon>Metazoa</taxon>
        <taxon>Ecdysozoa</taxon>
        <taxon>Nematoda</taxon>
        <taxon>Chromadorea</taxon>
        <taxon>Rhabditida</taxon>
        <taxon>Tylenchina</taxon>
        <taxon>Panagrolaimomorpha</taxon>
        <taxon>Strongyloidoidea</taxon>
        <taxon>Strongyloididae</taxon>
        <taxon>Parastrongyloides</taxon>
    </lineage>
</organism>
<dbReference type="SMART" id="SM00241">
    <property type="entry name" value="ZP"/>
    <property type="match status" value="1"/>
</dbReference>
<dbReference type="WBParaSite" id="PTRK_0000506900.1">
    <property type="protein sequence ID" value="PTRK_0000506900.1"/>
    <property type="gene ID" value="PTRK_0000506900"/>
</dbReference>
<evidence type="ECO:0000259" key="10">
    <source>
        <dbReference type="PROSITE" id="PS51034"/>
    </source>
</evidence>
<dbReference type="GO" id="GO:0042302">
    <property type="term" value="F:structural constituent of cuticle"/>
    <property type="evidence" value="ECO:0007669"/>
    <property type="project" value="UniProtKB-KW"/>
</dbReference>
<evidence type="ECO:0000313" key="11">
    <source>
        <dbReference type="Proteomes" id="UP000038045"/>
    </source>
</evidence>
<keyword evidence="2" id="KW-0193">Cuticle</keyword>
<dbReference type="PROSITE" id="PS51034">
    <property type="entry name" value="ZP_2"/>
    <property type="match status" value="1"/>
</dbReference>
<name>A0A0N4ZC14_PARTI</name>
<keyword evidence="6 8" id="KW-1133">Transmembrane helix</keyword>
<dbReference type="PANTHER" id="PTHR22907">
    <property type="entry name" value="GH04558P"/>
    <property type="match status" value="1"/>
</dbReference>
<evidence type="ECO:0000256" key="4">
    <source>
        <dbReference type="ARBA" id="ARBA00022692"/>
    </source>
</evidence>
<evidence type="ECO:0000256" key="6">
    <source>
        <dbReference type="ARBA" id="ARBA00022989"/>
    </source>
</evidence>
<keyword evidence="5 9" id="KW-0732">Signal</keyword>
<feature type="domain" description="ZP" evidence="10">
    <location>
        <begin position="37"/>
        <end position="282"/>
    </location>
</feature>
<proteinExistence type="predicted"/>
<dbReference type="STRING" id="131310.A0A0N4ZC14"/>
<dbReference type="InterPro" id="IPR056953">
    <property type="entry name" value="CUT_N"/>
</dbReference>
<feature type="transmembrane region" description="Helical" evidence="8">
    <location>
        <begin position="376"/>
        <end position="401"/>
    </location>
</feature>
<evidence type="ECO:0000256" key="5">
    <source>
        <dbReference type="ARBA" id="ARBA00022729"/>
    </source>
</evidence>
<dbReference type="Pfam" id="PF25057">
    <property type="entry name" value="CUT_N"/>
    <property type="match status" value="1"/>
</dbReference>
<keyword evidence="4 8" id="KW-0812">Transmembrane</keyword>
<feature type="chain" id="PRO_5005891455" evidence="9">
    <location>
        <begin position="24"/>
        <end position="407"/>
    </location>
</feature>
<dbReference type="InterPro" id="IPR057475">
    <property type="entry name" value="CUT_C"/>
</dbReference>
<dbReference type="InterPro" id="IPR001507">
    <property type="entry name" value="ZP_dom"/>
</dbReference>
<evidence type="ECO:0000256" key="2">
    <source>
        <dbReference type="ARBA" id="ARBA00022460"/>
    </source>
</evidence>
<dbReference type="GO" id="GO:0005886">
    <property type="term" value="C:plasma membrane"/>
    <property type="evidence" value="ECO:0007669"/>
    <property type="project" value="UniProtKB-SubCell"/>
</dbReference>
<sequence>MMLFDKSCLIILIFLCFPIFLSAEYLDNGVDGEPDIVCGPLSIAVNFKTKKKFEGHVFVKGMYDQKNCRNDEIGKVSASIEIPFDMCNVVKTRSLNPKGIFVSNTIVISFHPKFITKTDKAYRIQCFYMENDKTVSTNIEVSDMTTISQNQDVPLPVCKYEILNGGPSGEVVSVATIGSVVYHKWSCESETVDTFCMFVHSCTVDDGNGEKIQIINENGCSIDKALVNNIEYTNDFVAGQLSNVYKYADKAQMFYQCQITVNIKELYQSCPRTNCSIDNYNIVSQNIDVIGNDEDDENIFNGTMPDVTDIDILKILKKRSILRKDNIMDVRTELTTFDMTPEEKNMFCMFKDNEEDNNYFKVIEFHYNKNMICFSLLLFIIIITVICFNFILLGIIFLLLMKKRYRQ</sequence>
<accession>A0A0N4ZC14</accession>
<protein>
    <submittedName>
        <fullName evidence="12">ZP domain-containing protein</fullName>
    </submittedName>
</protein>
<keyword evidence="7 8" id="KW-0472">Membrane</keyword>
<evidence type="ECO:0000313" key="12">
    <source>
        <dbReference type="WBParaSite" id="PTRK_0000506900.1"/>
    </source>
</evidence>
<dbReference type="AlphaFoldDB" id="A0A0N4ZC14"/>
<feature type="signal peptide" evidence="9">
    <location>
        <begin position="1"/>
        <end position="23"/>
    </location>
</feature>
<reference evidence="12" key="1">
    <citation type="submission" date="2017-02" db="UniProtKB">
        <authorList>
            <consortium name="WormBaseParasite"/>
        </authorList>
    </citation>
    <scope>IDENTIFICATION</scope>
</reference>
<dbReference type="Proteomes" id="UP000038045">
    <property type="component" value="Unplaced"/>
</dbReference>
<dbReference type="Pfam" id="PF25301">
    <property type="entry name" value="CUT_C"/>
    <property type="match status" value="1"/>
</dbReference>
<evidence type="ECO:0000256" key="3">
    <source>
        <dbReference type="ARBA" id="ARBA00022475"/>
    </source>
</evidence>
<comment type="subcellular location">
    <subcellularLocation>
        <location evidence="1">Cell membrane</location>
        <topology evidence="1">Single-pass type I membrane protein</topology>
    </subcellularLocation>
</comment>
<evidence type="ECO:0000256" key="8">
    <source>
        <dbReference type="SAM" id="Phobius"/>
    </source>
</evidence>